<evidence type="ECO:0000256" key="8">
    <source>
        <dbReference type="ARBA" id="ARBA00023163"/>
    </source>
</evidence>
<evidence type="ECO:0000256" key="6">
    <source>
        <dbReference type="ARBA" id="ARBA00023082"/>
    </source>
</evidence>
<feature type="compositionally biased region" description="Basic and acidic residues" evidence="10">
    <location>
        <begin position="49"/>
        <end position="74"/>
    </location>
</feature>
<comment type="function">
    <text evidence="9">Sigma factors are initiation factors that promote the attachment of RNA polymerase to specific initiation sites and are then released.</text>
</comment>
<evidence type="ECO:0000256" key="1">
    <source>
        <dbReference type="ARBA" id="ARBA00008798"/>
    </source>
</evidence>
<keyword evidence="14" id="KW-1185">Reference proteome</keyword>
<keyword evidence="8 9" id="KW-0804">Transcription</keyword>
<name>A0ABV3YZL7_9PROT</name>
<dbReference type="Pfam" id="PF04552">
    <property type="entry name" value="Sigma54_DBD"/>
    <property type="match status" value="1"/>
</dbReference>
<keyword evidence="5 9" id="KW-0805">Transcription regulation</keyword>
<evidence type="ECO:0000256" key="7">
    <source>
        <dbReference type="ARBA" id="ARBA00023125"/>
    </source>
</evidence>
<dbReference type="Gene3D" id="1.10.10.1330">
    <property type="entry name" value="RNA polymerase sigma-54 factor, core-binding domain"/>
    <property type="match status" value="1"/>
</dbReference>
<gene>
    <name evidence="13" type="primary">rpoN</name>
    <name evidence="13" type="ORF">ABFZ84_00285</name>
</gene>
<comment type="similarity">
    <text evidence="1 9">Belongs to the sigma-54 factor family.</text>
</comment>
<dbReference type="PROSITE" id="PS00717">
    <property type="entry name" value="SIGMA54_1"/>
    <property type="match status" value="1"/>
</dbReference>
<protein>
    <recommendedName>
        <fullName evidence="9">RNA polymerase sigma-54 factor</fullName>
    </recommendedName>
</protein>
<evidence type="ECO:0000259" key="11">
    <source>
        <dbReference type="Pfam" id="PF04552"/>
    </source>
</evidence>
<sequence>MALGPRLEFRQSQQLVMTPQLQQAIKLLQLSNLELTEYVEEQLEQNPFLERDESPADGPAERRGEREQSAEKPTETAGVDQTNSKEARESLDVEYDDVDPGASGSDAAYSDYQPNDWASSSGGGGSFEGDDREFGSNLKKEISLAEHLTEQLHVATRDPMELLIGAYLIDNIDEAGYLREDFDIAADRLGAELKDVEKTHRMITSFDPSGVGARDLKECLKLQLIDANRYDPSMQAFVENIELLARNDLKGLINATQADEEDVRDMIAEIRALTPKPGYAYGGGVVQTVAPDVFVTKSQDGGWKVELNSETLPRVLVNQRYYTDVKTVNGTGEEDKTYIAEQFASANWLAKSLHQRAQTILKVSSEIVRQQDAFLAYGVKHLRPLNLKIVADAIEMHESTISRVTSNKYIATPRGLFELKYFFTASIASSSGGEAHSAEAVRHRIREMIEAETKDTVLSDDKIVEILSAEGIEIARRTVAKYRETLHIPSSVQRRRAMLQTAI</sequence>
<proteinExistence type="inferred from homology"/>
<dbReference type="PANTHER" id="PTHR32248">
    <property type="entry name" value="RNA POLYMERASE SIGMA-54 FACTOR"/>
    <property type="match status" value="1"/>
</dbReference>
<keyword evidence="3 9" id="KW-0808">Transferase</keyword>
<evidence type="ECO:0000256" key="10">
    <source>
        <dbReference type="SAM" id="MobiDB-lite"/>
    </source>
</evidence>
<keyword evidence="7 9" id="KW-0238">DNA-binding</keyword>
<evidence type="ECO:0000256" key="4">
    <source>
        <dbReference type="ARBA" id="ARBA00022695"/>
    </source>
</evidence>
<dbReference type="RefSeq" id="WP_369311603.1">
    <property type="nucleotide sequence ID" value="NZ_JBEHZE010000001.1"/>
</dbReference>
<feature type="domain" description="RNA polymerase sigma factor 54 DNA-binding" evidence="11">
    <location>
        <begin position="337"/>
        <end position="496"/>
    </location>
</feature>
<dbReference type="InterPro" id="IPR038709">
    <property type="entry name" value="RpoN_core-bd_sf"/>
</dbReference>
<evidence type="ECO:0000256" key="9">
    <source>
        <dbReference type="PIRNR" id="PIRNR000774"/>
    </source>
</evidence>
<dbReference type="PRINTS" id="PR00045">
    <property type="entry name" value="SIGMA54FCT"/>
</dbReference>
<evidence type="ECO:0000313" key="14">
    <source>
        <dbReference type="Proteomes" id="UP001560685"/>
    </source>
</evidence>
<reference evidence="13 14" key="1">
    <citation type="submission" date="2024-05" db="EMBL/GenBank/DDBJ databases">
        <title>Three bacterial strains, DH-69, EH-24, and ECK-19 isolated from coastal sediments.</title>
        <authorList>
            <person name="Ye Y.-Q."/>
            <person name="Du Z.-J."/>
        </authorList>
    </citation>
    <scope>NUCLEOTIDE SEQUENCE [LARGE SCALE GENOMIC DNA]</scope>
    <source>
        <strain evidence="13 14">ECK-19</strain>
    </source>
</reference>
<dbReference type="NCBIfam" id="NF009118">
    <property type="entry name" value="PRK12469.1"/>
    <property type="match status" value="1"/>
</dbReference>
<dbReference type="InterPro" id="IPR007046">
    <property type="entry name" value="RNA_pol_sigma_54_core-bd"/>
</dbReference>
<dbReference type="PROSITE" id="PS00718">
    <property type="entry name" value="SIGMA54_2"/>
    <property type="match status" value="1"/>
</dbReference>
<organism evidence="13 14">
    <name type="scientific">Hyphococcus lacteus</name>
    <dbReference type="NCBI Taxonomy" id="3143536"/>
    <lineage>
        <taxon>Bacteria</taxon>
        <taxon>Pseudomonadati</taxon>
        <taxon>Pseudomonadota</taxon>
        <taxon>Alphaproteobacteria</taxon>
        <taxon>Parvularculales</taxon>
        <taxon>Parvularculaceae</taxon>
        <taxon>Hyphococcus</taxon>
    </lineage>
</organism>
<feature type="region of interest" description="Disordered" evidence="10">
    <location>
        <begin position="43"/>
        <end position="133"/>
    </location>
</feature>
<dbReference type="PIRSF" id="PIRSF000774">
    <property type="entry name" value="RpoN"/>
    <property type="match status" value="1"/>
</dbReference>
<comment type="caution">
    <text evidence="13">The sequence shown here is derived from an EMBL/GenBank/DDBJ whole genome shotgun (WGS) entry which is preliminary data.</text>
</comment>
<evidence type="ECO:0000259" key="12">
    <source>
        <dbReference type="Pfam" id="PF04963"/>
    </source>
</evidence>
<feature type="domain" description="RNA polymerase sigma factor 54 core-binding" evidence="12">
    <location>
        <begin position="137"/>
        <end position="321"/>
    </location>
</feature>
<evidence type="ECO:0000313" key="13">
    <source>
        <dbReference type="EMBL" id="MEX6631974.1"/>
    </source>
</evidence>
<dbReference type="NCBIfam" id="NF004596">
    <property type="entry name" value="PRK05932.1-3"/>
    <property type="match status" value="1"/>
</dbReference>
<evidence type="ECO:0000256" key="5">
    <source>
        <dbReference type="ARBA" id="ARBA00023015"/>
    </source>
</evidence>
<dbReference type="Pfam" id="PF04963">
    <property type="entry name" value="Sigma54_CBD"/>
    <property type="match status" value="1"/>
</dbReference>
<dbReference type="PANTHER" id="PTHR32248:SF4">
    <property type="entry name" value="RNA POLYMERASE SIGMA-54 FACTOR"/>
    <property type="match status" value="1"/>
</dbReference>
<evidence type="ECO:0000256" key="3">
    <source>
        <dbReference type="ARBA" id="ARBA00022679"/>
    </source>
</evidence>
<keyword evidence="2 9" id="KW-0240">DNA-directed RNA polymerase</keyword>
<evidence type="ECO:0000256" key="2">
    <source>
        <dbReference type="ARBA" id="ARBA00022478"/>
    </source>
</evidence>
<dbReference type="EMBL" id="JBEHZE010000001">
    <property type="protein sequence ID" value="MEX6631974.1"/>
    <property type="molecule type" value="Genomic_DNA"/>
</dbReference>
<dbReference type="InterPro" id="IPR007634">
    <property type="entry name" value="RNA_pol_sigma_54_DNA-bd"/>
</dbReference>
<keyword evidence="4 9" id="KW-0548">Nucleotidyltransferase</keyword>
<accession>A0ABV3YZL7</accession>
<dbReference type="NCBIfam" id="TIGR02395">
    <property type="entry name" value="rpoN_sigma"/>
    <property type="match status" value="1"/>
</dbReference>
<dbReference type="Gene3D" id="1.10.10.60">
    <property type="entry name" value="Homeodomain-like"/>
    <property type="match status" value="1"/>
</dbReference>
<keyword evidence="6 9" id="KW-0731">Sigma factor</keyword>
<dbReference type="Proteomes" id="UP001560685">
    <property type="component" value="Unassembled WGS sequence"/>
</dbReference>
<dbReference type="InterPro" id="IPR000394">
    <property type="entry name" value="RNA_pol_sigma_54"/>
</dbReference>
<dbReference type="PROSITE" id="PS50044">
    <property type="entry name" value="SIGMA54_3"/>
    <property type="match status" value="1"/>
</dbReference>
<dbReference type="Pfam" id="PF00309">
    <property type="entry name" value="Sigma54_AID"/>
    <property type="match status" value="1"/>
</dbReference>